<dbReference type="Pfam" id="PF14598">
    <property type="entry name" value="PAS_11"/>
    <property type="match status" value="1"/>
</dbReference>
<dbReference type="InterPro" id="IPR050760">
    <property type="entry name" value="Period_circadian_regulator"/>
</dbReference>
<evidence type="ECO:0000256" key="5">
    <source>
        <dbReference type="ARBA" id="ARBA00023242"/>
    </source>
</evidence>
<protein>
    <recommendedName>
        <fullName evidence="6">Period circadian protein</fullName>
    </recommendedName>
</protein>
<dbReference type="OrthoDB" id="7788983at2759"/>
<dbReference type="InterPro" id="IPR035965">
    <property type="entry name" value="PAS-like_dom_sf"/>
</dbReference>
<dbReference type="FunFam" id="3.30.450.20:FF:000066">
    <property type="entry name" value="Period circadian protein"/>
    <property type="match status" value="1"/>
</dbReference>
<feature type="region of interest" description="Disordered" evidence="7">
    <location>
        <begin position="601"/>
        <end position="622"/>
    </location>
</feature>
<dbReference type="GO" id="GO:0005737">
    <property type="term" value="C:cytoplasm"/>
    <property type="evidence" value="ECO:0007669"/>
    <property type="project" value="TreeGrafter"/>
</dbReference>
<evidence type="ECO:0000256" key="7">
    <source>
        <dbReference type="SAM" id="MobiDB-lite"/>
    </source>
</evidence>
<dbReference type="Proteomes" id="UP001152799">
    <property type="component" value="Chromosome 4"/>
</dbReference>
<dbReference type="InterPro" id="IPR000014">
    <property type="entry name" value="PAS"/>
</dbReference>
<feature type="compositionally biased region" description="Low complexity" evidence="7">
    <location>
        <begin position="926"/>
        <end position="936"/>
    </location>
</feature>
<evidence type="ECO:0000256" key="6">
    <source>
        <dbReference type="ARBA" id="ARBA00040849"/>
    </source>
</evidence>
<dbReference type="PANTHER" id="PTHR11269:SF16">
    <property type="entry name" value="PERIOD CIRCADIAN PROTEIN"/>
    <property type="match status" value="1"/>
</dbReference>
<dbReference type="GO" id="GO:0005634">
    <property type="term" value="C:nucleus"/>
    <property type="evidence" value="ECO:0007669"/>
    <property type="project" value="UniProtKB-SubCell"/>
</dbReference>
<keyword evidence="4" id="KW-0090">Biological rhythms</keyword>
<feature type="compositionally biased region" description="Low complexity" evidence="7">
    <location>
        <begin position="526"/>
        <end position="549"/>
    </location>
</feature>
<feature type="compositionally biased region" description="Basic and acidic residues" evidence="7">
    <location>
        <begin position="601"/>
        <end position="610"/>
    </location>
</feature>
<dbReference type="GO" id="GO:0000976">
    <property type="term" value="F:transcription cis-regulatory region binding"/>
    <property type="evidence" value="ECO:0007669"/>
    <property type="project" value="TreeGrafter"/>
</dbReference>
<dbReference type="SMART" id="SM00091">
    <property type="entry name" value="PAS"/>
    <property type="match status" value="2"/>
</dbReference>
<evidence type="ECO:0000256" key="3">
    <source>
        <dbReference type="ARBA" id="ARBA00022737"/>
    </source>
</evidence>
<keyword evidence="2" id="KW-0597">Phosphoprotein</keyword>
<dbReference type="SUPFAM" id="SSF55785">
    <property type="entry name" value="PYP-like sensor domain (PAS domain)"/>
    <property type="match status" value="2"/>
</dbReference>
<reference evidence="9" key="1">
    <citation type="submission" date="2022-01" db="EMBL/GenBank/DDBJ databases">
        <authorList>
            <person name="King R."/>
        </authorList>
    </citation>
    <scope>NUCLEOTIDE SEQUENCE</scope>
</reference>
<feature type="region of interest" description="Disordered" evidence="7">
    <location>
        <begin position="512"/>
        <end position="555"/>
    </location>
</feature>
<dbReference type="GO" id="GO:0032922">
    <property type="term" value="P:circadian regulation of gene expression"/>
    <property type="evidence" value="ECO:0007669"/>
    <property type="project" value="TreeGrafter"/>
</dbReference>
<dbReference type="InterPro" id="IPR022728">
    <property type="entry name" value="Period_circadian-like_C"/>
</dbReference>
<dbReference type="GO" id="GO:0001222">
    <property type="term" value="F:transcription corepressor binding"/>
    <property type="evidence" value="ECO:0007669"/>
    <property type="project" value="TreeGrafter"/>
</dbReference>
<dbReference type="PROSITE" id="PS50112">
    <property type="entry name" value="PAS"/>
    <property type="match status" value="2"/>
</dbReference>
<dbReference type="GO" id="GO:0000122">
    <property type="term" value="P:negative regulation of transcription by RNA polymerase II"/>
    <property type="evidence" value="ECO:0007669"/>
    <property type="project" value="TreeGrafter"/>
</dbReference>
<feature type="region of interest" description="Disordered" evidence="7">
    <location>
        <begin position="918"/>
        <end position="942"/>
    </location>
</feature>
<dbReference type="Gene3D" id="1.20.5.770">
    <property type="entry name" value="Single helix bin"/>
    <property type="match status" value="1"/>
</dbReference>
<dbReference type="Gene3D" id="3.30.450.20">
    <property type="entry name" value="PAS domain"/>
    <property type="match status" value="2"/>
</dbReference>
<keyword evidence="3" id="KW-0677">Repeat</keyword>
<sequence>MFYLICYYNYLGVEAVSSPEIVPENLEVGAKTAEPLLITVASQVQTDVDEMITISAEEEKMPQIWPDKELGEKVAENHFDKELPESDLMHSQPEVNDGFCCVISMYDGVVLYATPSLTPVLGFPTDMWLGHSFIDFVHPKDRETFSNKVSTSVGMPLVDSQGKVTDVRNYLYVCLKRHPNLQAEESLPSYQAFHLTVTLKQLTEVSETHNNGFFLVIIAVPVFSAYKVPGETKTSTTKLGMRHTATCIFSYIDPDVVASFGFLPQDMLGKSVFDFYHPEDMPFLKEIYKSVMNTCQVNGSVYRSKPYRFLVQNGCFAMIETEWSSVVNPWSRRLEFVISLHQVLQGPLNPNVFDVPTNEEYKKIPEDVIKQGKVLQMEILQFLTKEQPRPVEVGKQEVSKRCKDLANFMESLMHTSKLEIDTAHPSISERDSVMLGEISPHHDLCDSKSSSETPPSYNQLNYNENITRFFQSNPKTTVTSDESNLASIVMMDTDGKNGQDCGPIAPNTQKCLSPLQNSGASGCGSAGNLSSGSNPNLESGTTSGTNTSNDDYKPPHLTASVLVRHNEDMEKIMIQKHKKERSHVKSRETKKCHQKLERYGNSGLRDEPANEHNQGVKRSGSISWKQDYHKLSKYNHQTNTINPMITQTVQKQPPNNKVYRTENNLFNASGNIWPQFTQTSTQPCFTPNTPSILPVYYMPTFVQPRPVPTNVEPSERFQVQYMPANLYCNYNPIFLPQPMLCPTVPIVPMPAQNPGTPIGIDGRQFGTNIASPKIMSGPPCPTNPGLSNSGLMQQSDQFGKSPSNVTRPMQQCDRPSSQATSVKAELGSRMGSIASASVYVNKALSECSRKDLGLQSVCSPDTPLVSPPDGETQAEQFKANVKTMETPKQPLQPNNCYRSKRMDEESSCYSSSYSSLLKTESGSNYDTTSNNNTNTNRTDDEMFKQQRKTYPMRKKDPPWVESVSVSPDLIYRYQVAVQNLEDILKKDMDKLKSSEQPMMVNDQLHQLYIEMELEGLSKALTLEEGSSSSSSSSDENPTNQHISNQKKNRSFSSLMMIYEENAPLPPPEANS</sequence>
<dbReference type="GO" id="GO:0043153">
    <property type="term" value="P:entrainment of circadian clock by photoperiod"/>
    <property type="evidence" value="ECO:0007669"/>
    <property type="project" value="TreeGrafter"/>
</dbReference>
<evidence type="ECO:0000313" key="9">
    <source>
        <dbReference type="EMBL" id="CAH1129795.1"/>
    </source>
</evidence>
<feature type="compositionally biased region" description="Polar residues" evidence="7">
    <location>
        <begin position="1034"/>
        <end position="1043"/>
    </location>
</feature>
<keyword evidence="5" id="KW-0539">Nucleus</keyword>
<feature type="region of interest" description="Disordered" evidence="7">
    <location>
        <begin position="796"/>
        <end position="816"/>
    </location>
</feature>
<dbReference type="Pfam" id="PF12114">
    <property type="entry name" value="Period_C"/>
    <property type="match status" value="1"/>
</dbReference>
<dbReference type="AlphaFoldDB" id="A0A9P0DJ12"/>
<feature type="region of interest" description="Disordered" evidence="7">
    <location>
        <begin position="880"/>
        <end position="899"/>
    </location>
</feature>
<evidence type="ECO:0000256" key="4">
    <source>
        <dbReference type="ARBA" id="ARBA00023108"/>
    </source>
</evidence>
<comment type="subcellular location">
    <subcellularLocation>
        <location evidence="1">Nucleus</location>
    </subcellularLocation>
</comment>
<gene>
    <name evidence="9" type="ORF">CEUTPL_LOCUS8459</name>
</gene>
<dbReference type="EMBL" id="OU892280">
    <property type="protein sequence ID" value="CAH1129795.1"/>
    <property type="molecule type" value="Genomic_DNA"/>
</dbReference>
<evidence type="ECO:0000313" key="10">
    <source>
        <dbReference type="Proteomes" id="UP001152799"/>
    </source>
</evidence>
<feature type="domain" description="PAS" evidence="8">
    <location>
        <begin position="107"/>
        <end position="156"/>
    </location>
</feature>
<feature type="domain" description="PAS" evidence="8">
    <location>
        <begin position="249"/>
        <end position="295"/>
    </location>
</feature>
<evidence type="ECO:0000256" key="1">
    <source>
        <dbReference type="ARBA" id="ARBA00004123"/>
    </source>
</evidence>
<keyword evidence="10" id="KW-1185">Reference proteome</keyword>
<name>A0A9P0DJ12_9CUCU</name>
<accession>A0A9P0DJ12</accession>
<dbReference type="PANTHER" id="PTHR11269">
    <property type="entry name" value="PERIOD CIRCADIAN PROTEIN"/>
    <property type="match status" value="1"/>
</dbReference>
<evidence type="ECO:0000259" key="8">
    <source>
        <dbReference type="PROSITE" id="PS50112"/>
    </source>
</evidence>
<feature type="region of interest" description="Disordered" evidence="7">
    <location>
        <begin position="1022"/>
        <end position="1071"/>
    </location>
</feature>
<organism evidence="9 10">
    <name type="scientific">Ceutorhynchus assimilis</name>
    <name type="common">cabbage seed weevil</name>
    <dbReference type="NCBI Taxonomy" id="467358"/>
    <lineage>
        <taxon>Eukaryota</taxon>
        <taxon>Metazoa</taxon>
        <taxon>Ecdysozoa</taxon>
        <taxon>Arthropoda</taxon>
        <taxon>Hexapoda</taxon>
        <taxon>Insecta</taxon>
        <taxon>Pterygota</taxon>
        <taxon>Neoptera</taxon>
        <taxon>Endopterygota</taxon>
        <taxon>Coleoptera</taxon>
        <taxon>Polyphaga</taxon>
        <taxon>Cucujiformia</taxon>
        <taxon>Curculionidae</taxon>
        <taxon>Ceutorhynchinae</taxon>
        <taxon>Ceutorhynchus</taxon>
    </lineage>
</organism>
<evidence type="ECO:0000256" key="2">
    <source>
        <dbReference type="ARBA" id="ARBA00022553"/>
    </source>
</evidence>
<dbReference type="CDD" id="cd00130">
    <property type="entry name" value="PAS"/>
    <property type="match status" value="2"/>
</dbReference>
<proteinExistence type="predicted"/>